<gene>
    <name evidence="2" type="ORF">EDD58_10719</name>
</gene>
<dbReference type="RefSeq" id="WP_243648721.1">
    <property type="nucleotide sequence ID" value="NZ_SMAG01000007.1"/>
</dbReference>
<name>A0A4R3L1D7_9BACL</name>
<evidence type="ECO:0000256" key="1">
    <source>
        <dbReference type="SAM" id="Phobius"/>
    </source>
</evidence>
<reference evidence="2 3" key="1">
    <citation type="submission" date="2019-03" db="EMBL/GenBank/DDBJ databases">
        <title>Genomic Encyclopedia of Type Strains, Phase IV (KMG-IV): sequencing the most valuable type-strain genomes for metagenomic binning, comparative biology and taxonomic classification.</title>
        <authorList>
            <person name="Goeker M."/>
        </authorList>
    </citation>
    <scope>NUCLEOTIDE SEQUENCE [LARGE SCALE GENOMIC DNA]</scope>
    <source>
        <strain evidence="2 3">DSM 45707</strain>
    </source>
</reference>
<keyword evidence="1" id="KW-0472">Membrane</keyword>
<feature type="transmembrane region" description="Helical" evidence="1">
    <location>
        <begin position="173"/>
        <end position="195"/>
    </location>
</feature>
<feature type="transmembrane region" description="Helical" evidence="1">
    <location>
        <begin position="47"/>
        <end position="68"/>
    </location>
</feature>
<keyword evidence="1" id="KW-1133">Transmembrane helix</keyword>
<organism evidence="2 3">
    <name type="scientific">Hazenella coriacea</name>
    <dbReference type="NCBI Taxonomy" id="1179467"/>
    <lineage>
        <taxon>Bacteria</taxon>
        <taxon>Bacillati</taxon>
        <taxon>Bacillota</taxon>
        <taxon>Bacilli</taxon>
        <taxon>Bacillales</taxon>
        <taxon>Thermoactinomycetaceae</taxon>
        <taxon>Hazenella</taxon>
    </lineage>
</organism>
<proteinExistence type="predicted"/>
<dbReference type="PANTHER" id="PTHR40042:SF1">
    <property type="entry name" value="DUF1405 DOMAIN-CONTAINING PROTEIN"/>
    <property type="match status" value="1"/>
</dbReference>
<feature type="transmembrane region" description="Helical" evidence="1">
    <location>
        <begin position="113"/>
        <end position="131"/>
    </location>
</feature>
<evidence type="ECO:0000313" key="3">
    <source>
        <dbReference type="Proteomes" id="UP000294937"/>
    </source>
</evidence>
<keyword evidence="1" id="KW-0812">Transmembrane</keyword>
<sequence>MKLLWFHFRSLLMSSWFLWILFIINLFGSIYGFYWYKNQLAITEPSLIIFVPDSPTASAFFTMVLLLYLLSRRSPLMESFASITLFKYGIWAVVMIIWGGALDDRPFMDALTWQHWMLIGSHLGMAAQALLYSPFYTYGVKEILIVSGWTLLNDGLDYGLKIHPWVAPTLEPFIHWVGWFTFILSLVTIFLFTILQMRKELQGIKS</sequence>
<protein>
    <submittedName>
        <fullName evidence="2">Putative membrane protein YpjA</fullName>
    </submittedName>
</protein>
<dbReference type="Proteomes" id="UP000294937">
    <property type="component" value="Unassembled WGS sequence"/>
</dbReference>
<keyword evidence="3" id="KW-1185">Reference proteome</keyword>
<dbReference type="PANTHER" id="PTHR40042">
    <property type="entry name" value="HYPOTHETICAL MEMBRANE SPANNING PROTEIN"/>
    <property type="match status" value="1"/>
</dbReference>
<dbReference type="AlphaFoldDB" id="A0A4R3L1D7"/>
<feature type="transmembrane region" description="Helical" evidence="1">
    <location>
        <begin position="12"/>
        <end position="35"/>
    </location>
</feature>
<accession>A0A4R3L1D7</accession>
<dbReference type="Pfam" id="PF07187">
    <property type="entry name" value="DUF1405"/>
    <property type="match status" value="1"/>
</dbReference>
<comment type="caution">
    <text evidence="2">The sequence shown here is derived from an EMBL/GenBank/DDBJ whole genome shotgun (WGS) entry which is preliminary data.</text>
</comment>
<dbReference type="EMBL" id="SMAG01000007">
    <property type="protein sequence ID" value="TCS93373.1"/>
    <property type="molecule type" value="Genomic_DNA"/>
</dbReference>
<dbReference type="InterPro" id="IPR009845">
    <property type="entry name" value="DUF1405"/>
</dbReference>
<evidence type="ECO:0000313" key="2">
    <source>
        <dbReference type="EMBL" id="TCS93373.1"/>
    </source>
</evidence>
<feature type="transmembrane region" description="Helical" evidence="1">
    <location>
        <begin position="80"/>
        <end position="101"/>
    </location>
</feature>